<dbReference type="KEGG" id="atri:73918873"/>
<dbReference type="EMBL" id="KX094399">
    <property type="protein sequence ID" value="APH08540.1"/>
    <property type="molecule type" value="Genomic_DNA"/>
</dbReference>
<name>A0A1S5SHF8_AMATR</name>
<reference evidence="2" key="1">
    <citation type="submission" date="2016-04" db="EMBL/GenBank/DDBJ databases">
        <authorList>
            <person name="Evans L.H."/>
            <person name="Alamgir A."/>
            <person name="Owens N."/>
            <person name="Weber N.D."/>
            <person name="Virtaneva K."/>
            <person name="Barbian K."/>
            <person name="Babar A."/>
            <person name="Rosenke K."/>
        </authorList>
    </citation>
    <scope>NUCLEOTIDE SEQUENCE</scope>
</reference>
<dbReference type="RefSeq" id="YP_010426013.1">
    <property type="nucleotide sequence ID" value="NC_065013.1"/>
</dbReference>
<dbReference type="RefSeq" id="YP_010426027.1">
    <property type="nucleotide sequence ID" value="NC_065013.1"/>
</dbReference>
<dbReference type="KEGG" id="atri:73918840"/>
<sequence>MIHSIRIDMRVQLHCIARICVVYLKEVDLLASHRTILFPTSPPSPRSAETKCRARANSSSRKKGLTEPGSLTNTNLIENTNIIEKNCLFCILSPVLLLPRALRNRSDHIDIPSTQHRSSKGSRRPTKARKPGSFRKWIPIRRVHNRMDKLTLTRQFGMIQFGIFLGRYRKGIEM</sequence>
<geneLocation type="chloroplast" evidence="2"/>
<feature type="compositionally biased region" description="Basic residues" evidence="1">
    <location>
        <begin position="117"/>
        <end position="135"/>
    </location>
</feature>
<gene>
    <name evidence="2" type="primary">ycf15</name>
</gene>
<evidence type="ECO:0000256" key="1">
    <source>
        <dbReference type="SAM" id="MobiDB-lite"/>
    </source>
</evidence>
<proteinExistence type="predicted"/>
<organism evidence="2">
    <name type="scientific">Amaranthus tricolor</name>
    <name type="common">Joseph's coat</name>
    <name type="synonym">Amaranthus gangeticus</name>
    <dbReference type="NCBI Taxonomy" id="29722"/>
    <lineage>
        <taxon>Eukaryota</taxon>
        <taxon>Viridiplantae</taxon>
        <taxon>Streptophyta</taxon>
        <taxon>Embryophyta</taxon>
        <taxon>Tracheophyta</taxon>
        <taxon>Spermatophyta</taxon>
        <taxon>Magnoliopsida</taxon>
        <taxon>eudicotyledons</taxon>
        <taxon>Gunneridae</taxon>
        <taxon>Pentapetalae</taxon>
        <taxon>Caryophyllales</taxon>
        <taxon>Amaranthaceae</taxon>
        <taxon>Amaranthus</taxon>
    </lineage>
</organism>
<keyword evidence="2" id="KW-0150">Chloroplast</keyword>
<feature type="region of interest" description="Disordered" evidence="1">
    <location>
        <begin position="108"/>
        <end position="135"/>
    </location>
</feature>
<dbReference type="AlphaFoldDB" id="A0A1S5SHF8"/>
<accession>A0A1S5SHF8</accession>
<dbReference type="OrthoDB" id="1652169at2759"/>
<keyword evidence="2" id="KW-0934">Plastid</keyword>
<dbReference type="EMBL" id="KX094399">
    <property type="protein sequence ID" value="APH08526.1"/>
    <property type="molecule type" value="Genomic_DNA"/>
</dbReference>
<evidence type="ECO:0000313" key="2">
    <source>
        <dbReference type="EMBL" id="APH08526.1"/>
    </source>
</evidence>
<feature type="region of interest" description="Disordered" evidence="1">
    <location>
        <begin position="40"/>
        <end position="69"/>
    </location>
</feature>
<protein>
    <submittedName>
        <fullName evidence="2">Uncharacterized protein</fullName>
    </submittedName>
</protein>
<dbReference type="GeneID" id="73918840"/>
<dbReference type="GeneID" id="73918873"/>